<dbReference type="SMART" id="SM00507">
    <property type="entry name" value="HNHc"/>
    <property type="match status" value="1"/>
</dbReference>
<dbReference type="EMBL" id="ALYM01000003">
    <property type="protein sequence ID" value="EMG25767.1"/>
    <property type="molecule type" value="Genomic_DNA"/>
</dbReference>
<dbReference type="Gene3D" id="1.10.30.50">
    <property type="match status" value="1"/>
</dbReference>
<reference evidence="6 7" key="1">
    <citation type="journal article" date="2013" name="PLoS ONE">
        <title>Comparative Genomic Characterization of Three Streptococcus parauberis Strains in Fish Pathogen, as Assessed by Wide-Genome Analyses.</title>
        <authorList>
            <person name="Nho S.W."/>
            <person name="Hikima J."/>
            <person name="Park S.B."/>
            <person name="Jang H.B."/>
            <person name="Cha I.S."/>
            <person name="Yasuike M."/>
            <person name="Nakamura Y."/>
            <person name="Fujiwara A."/>
            <person name="Sano M."/>
            <person name="Kanai K."/>
            <person name="Kondo H."/>
            <person name="Hirono I."/>
            <person name="Takeyama H."/>
            <person name="Aoki T."/>
            <person name="Jung T.S."/>
        </authorList>
    </citation>
    <scope>NUCLEOTIDE SEQUENCE [LARGE SCALE GENOMIC DNA]</scope>
    <source>
        <strain evidence="6 7">KRS-02083</strain>
    </source>
</reference>
<comment type="caution">
    <text evidence="6">The sequence shown here is derived from an EMBL/GenBank/DDBJ whole genome shotgun (WGS) entry which is preliminary data.</text>
</comment>
<evidence type="ECO:0000256" key="3">
    <source>
        <dbReference type="ARBA" id="ARBA00038412"/>
    </source>
</evidence>
<feature type="domain" description="HNH nuclease" evidence="5">
    <location>
        <begin position="71"/>
        <end position="128"/>
    </location>
</feature>
<evidence type="ECO:0000259" key="5">
    <source>
        <dbReference type="SMART" id="SM00507"/>
    </source>
</evidence>
<name>A0ABN0ISK5_9STRE</name>
<evidence type="ECO:0000256" key="4">
    <source>
        <dbReference type="ARBA" id="ARBA00040194"/>
    </source>
</evidence>
<dbReference type="InterPro" id="IPR002711">
    <property type="entry name" value="HNH"/>
</dbReference>
<evidence type="ECO:0000313" key="7">
    <source>
        <dbReference type="Proteomes" id="UP000011769"/>
    </source>
</evidence>
<evidence type="ECO:0000313" key="6">
    <source>
        <dbReference type="EMBL" id="EMG25767.1"/>
    </source>
</evidence>
<accession>A0ABN0ISK5</accession>
<dbReference type="Proteomes" id="UP000011769">
    <property type="component" value="Unassembled WGS sequence"/>
</dbReference>
<sequence>MPQVRRCKRNGCHALVNAGTYFCDLHKADEAEYIAKLNQRASRTKYNTVTRNATEARKERYAFYRSKQWQSIRHQVLERDHYICQYCKAVGITTANSRIGDHVTPYEVAPDMSRDVSNIATACKDCDNVKRKLEQQMYGTGTDNLRNTKIRLSIADWALLIKKKKDERQGL</sequence>
<dbReference type="PANTHER" id="PTHR41286:SF1">
    <property type="entry name" value="HNH NUCLEASE YAJD-RELATED"/>
    <property type="match status" value="1"/>
</dbReference>
<dbReference type="InterPro" id="IPR003615">
    <property type="entry name" value="HNH_nuc"/>
</dbReference>
<organism evidence="6 7">
    <name type="scientific">Streptococcus parauberis KRS-02083</name>
    <dbReference type="NCBI Taxonomy" id="1207545"/>
    <lineage>
        <taxon>Bacteria</taxon>
        <taxon>Bacillati</taxon>
        <taxon>Bacillota</taxon>
        <taxon>Bacilli</taxon>
        <taxon>Lactobacillales</taxon>
        <taxon>Streptococcaceae</taxon>
        <taxon>Streptococcus</taxon>
    </lineage>
</organism>
<dbReference type="Pfam" id="PF01844">
    <property type="entry name" value="HNH"/>
    <property type="match status" value="1"/>
</dbReference>
<dbReference type="RefSeq" id="WP_003108375.1">
    <property type="nucleotide sequence ID" value="NZ_ALYM01000003.1"/>
</dbReference>
<protein>
    <recommendedName>
        <fullName evidence="4">Putative HNH nuclease YajD</fullName>
    </recommendedName>
</protein>
<keyword evidence="2" id="KW-0378">Hydrolase</keyword>
<evidence type="ECO:0000256" key="2">
    <source>
        <dbReference type="ARBA" id="ARBA00022801"/>
    </source>
</evidence>
<dbReference type="PANTHER" id="PTHR41286">
    <property type="entry name" value="HNH NUCLEASE YAJD-RELATED"/>
    <property type="match status" value="1"/>
</dbReference>
<proteinExistence type="inferred from homology"/>
<keyword evidence="7" id="KW-1185">Reference proteome</keyword>
<comment type="similarity">
    <text evidence="3">Belongs to the HNH nuclease family.</text>
</comment>
<gene>
    <name evidence="6" type="ORF">SPJ1_1178</name>
</gene>
<keyword evidence="1" id="KW-0540">Nuclease</keyword>
<evidence type="ECO:0000256" key="1">
    <source>
        <dbReference type="ARBA" id="ARBA00022722"/>
    </source>
</evidence>